<name>A0A2Z7AF81_9LAMI</name>
<dbReference type="EMBL" id="KV015664">
    <property type="protein sequence ID" value="KZV20427.1"/>
    <property type="molecule type" value="Genomic_DNA"/>
</dbReference>
<gene>
    <name evidence="1" type="ORF">F511_30928</name>
</gene>
<dbReference type="AlphaFoldDB" id="A0A2Z7AF81"/>
<evidence type="ECO:0000313" key="2">
    <source>
        <dbReference type="Proteomes" id="UP000250235"/>
    </source>
</evidence>
<dbReference type="OrthoDB" id="342281at2759"/>
<organism evidence="1 2">
    <name type="scientific">Dorcoceras hygrometricum</name>
    <dbReference type="NCBI Taxonomy" id="472368"/>
    <lineage>
        <taxon>Eukaryota</taxon>
        <taxon>Viridiplantae</taxon>
        <taxon>Streptophyta</taxon>
        <taxon>Embryophyta</taxon>
        <taxon>Tracheophyta</taxon>
        <taxon>Spermatophyta</taxon>
        <taxon>Magnoliopsida</taxon>
        <taxon>eudicotyledons</taxon>
        <taxon>Gunneridae</taxon>
        <taxon>Pentapetalae</taxon>
        <taxon>asterids</taxon>
        <taxon>lamiids</taxon>
        <taxon>Lamiales</taxon>
        <taxon>Gesneriaceae</taxon>
        <taxon>Didymocarpoideae</taxon>
        <taxon>Trichosporeae</taxon>
        <taxon>Loxocarpinae</taxon>
        <taxon>Dorcoceras</taxon>
    </lineage>
</organism>
<dbReference type="Proteomes" id="UP000250235">
    <property type="component" value="Unassembled WGS sequence"/>
</dbReference>
<sequence>MVVLLHKVKRITAQITKKILPKPVLQQIIVLEPQANIDTTKELTSLKDIVSSLDSEVDRIKDDAFIAKHTTLQFKRQLGTKIDGLETSLVRHFNDSQRNLASDIELLKSQVVEIFECLKEISDAKKEEGQSSKNIWLL</sequence>
<proteinExistence type="predicted"/>
<protein>
    <submittedName>
        <fullName evidence="1">Uncharacterized protein</fullName>
    </submittedName>
</protein>
<reference evidence="1 2" key="1">
    <citation type="journal article" date="2015" name="Proc. Natl. Acad. Sci. U.S.A.">
        <title>The resurrection genome of Boea hygrometrica: A blueprint for survival of dehydration.</title>
        <authorList>
            <person name="Xiao L."/>
            <person name="Yang G."/>
            <person name="Zhang L."/>
            <person name="Yang X."/>
            <person name="Zhao S."/>
            <person name="Ji Z."/>
            <person name="Zhou Q."/>
            <person name="Hu M."/>
            <person name="Wang Y."/>
            <person name="Chen M."/>
            <person name="Xu Y."/>
            <person name="Jin H."/>
            <person name="Xiao X."/>
            <person name="Hu G."/>
            <person name="Bao F."/>
            <person name="Hu Y."/>
            <person name="Wan P."/>
            <person name="Li L."/>
            <person name="Deng X."/>
            <person name="Kuang T."/>
            <person name="Xiang C."/>
            <person name="Zhu J.K."/>
            <person name="Oliver M.J."/>
            <person name="He Y."/>
        </authorList>
    </citation>
    <scope>NUCLEOTIDE SEQUENCE [LARGE SCALE GENOMIC DNA]</scope>
    <source>
        <strain evidence="2">cv. XS01</strain>
    </source>
</reference>
<accession>A0A2Z7AF81</accession>
<keyword evidence="2" id="KW-1185">Reference proteome</keyword>
<evidence type="ECO:0000313" key="1">
    <source>
        <dbReference type="EMBL" id="KZV20427.1"/>
    </source>
</evidence>